<dbReference type="InterPro" id="IPR045864">
    <property type="entry name" value="aa-tRNA-synth_II/BPL/LPL"/>
</dbReference>
<dbReference type="InterPro" id="IPR004364">
    <property type="entry name" value="Aa-tRNA-synt_II"/>
</dbReference>
<dbReference type="GO" id="GO:0000049">
    <property type="term" value="F:tRNA binding"/>
    <property type="evidence" value="ECO:0007669"/>
    <property type="project" value="TreeGrafter"/>
</dbReference>
<dbReference type="NCBIfam" id="NF006828">
    <property type="entry name" value="PRK09350.1"/>
    <property type="match status" value="1"/>
</dbReference>
<dbReference type="GO" id="GO:0005829">
    <property type="term" value="C:cytosol"/>
    <property type="evidence" value="ECO:0007669"/>
    <property type="project" value="TreeGrafter"/>
</dbReference>
<evidence type="ECO:0000256" key="3">
    <source>
        <dbReference type="ARBA" id="ARBA00022840"/>
    </source>
</evidence>
<dbReference type="GO" id="GO:0004824">
    <property type="term" value="F:lysine-tRNA ligase activity"/>
    <property type="evidence" value="ECO:0007669"/>
    <property type="project" value="InterPro"/>
</dbReference>
<dbReference type="InterPro" id="IPR004525">
    <property type="entry name" value="EpmA"/>
</dbReference>
<dbReference type="STRING" id="1798384.A3D03_04170"/>
<comment type="caution">
    <text evidence="5">The sequence shown here is derived from an EMBL/GenBank/DDBJ whole genome shotgun (WGS) entry which is preliminary data.</text>
</comment>
<dbReference type="GO" id="GO:0005524">
    <property type="term" value="F:ATP binding"/>
    <property type="evidence" value="ECO:0007669"/>
    <property type="project" value="UniProtKB-KW"/>
</dbReference>
<dbReference type="PRINTS" id="PR00982">
    <property type="entry name" value="TRNASYNTHLYS"/>
</dbReference>
<dbReference type="SUPFAM" id="SSF55681">
    <property type="entry name" value="Class II aaRS and biotin synthetases"/>
    <property type="match status" value="1"/>
</dbReference>
<dbReference type="GO" id="GO:0006430">
    <property type="term" value="P:lysyl-tRNA aminoacylation"/>
    <property type="evidence" value="ECO:0007669"/>
    <property type="project" value="InterPro"/>
</dbReference>
<dbReference type="PANTHER" id="PTHR42918">
    <property type="entry name" value="LYSYL-TRNA SYNTHETASE"/>
    <property type="match status" value="1"/>
</dbReference>
<accession>A0A1F6A8E8</accession>
<dbReference type="InterPro" id="IPR018149">
    <property type="entry name" value="Lys-tRNA-synth_II_C"/>
</dbReference>
<evidence type="ECO:0000313" key="6">
    <source>
        <dbReference type="Proteomes" id="UP000177092"/>
    </source>
</evidence>
<dbReference type="Gene3D" id="3.30.930.10">
    <property type="entry name" value="Bira Bifunctional Protein, Domain 2"/>
    <property type="match status" value="1"/>
</dbReference>
<dbReference type="PROSITE" id="PS50862">
    <property type="entry name" value="AA_TRNA_LIGASE_II"/>
    <property type="match status" value="1"/>
</dbReference>
<dbReference type="NCBIfam" id="TIGR00462">
    <property type="entry name" value="genX"/>
    <property type="match status" value="1"/>
</dbReference>
<dbReference type="EMBL" id="MFJN01000034">
    <property type="protein sequence ID" value="OGG20844.1"/>
    <property type="molecule type" value="Genomic_DNA"/>
</dbReference>
<protein>
    <submittedName>
        <fullName evidence="5">EF-P lysine aminoacylase GenX</fullName>
    </submittedName>
</protein>
<evidence type="ECO:0000256" key="1">
    <source>
        <dbReference type="ARBA" id="ARBA00022598"/>
    </source>
</evidence>
<dbReference type="PANTHER" id="PTHR42918:SF6">
    <property type="entry name" value="ELONGATION FACTOR P--(R)-BETA-LYSINE LIGASE"/>
    <property type="match status" value="1"/>
</dbReference>
<keyword evidence="1" id="KW-0436">Ligase</keyword>
<evidence type="ECO:0000256" key="2">
    <source>
        <dbReference type="ARBA" id="ARBA00022741"/>
    </source>
</evidence>
<evidence type="ECO:0000313" key="5">
    <source>
        <dbReference type="EMBL" id="OGG20844.1"/>
    </source>
</evidence>
<feature type="domain" description="Aminoacyl-transfer RNA synthetases class-II family profile" evidence="4">
    <location>
        <begin position="19"/>
        <end position="347"/>
    </location>
</feature>
<dbReference type="AlphaFoldDB" id="A0A1F6A8E8"/>
<evidence type="ECO:0000259" key="4">
    <source>
        <dbReference type="PROSITE" id="PS50862"/>
    </source>
</evidence>
<reference evidence="5 6" key="1">
    <citation type="journal article" date="2016" name="Nat. Commun.">
        <title>Thousands of microbial genomes shed light on interconnected biogeochemical processes in an aquifer system.</title>
        <authorList>
            <person name="Anantharaman K."/>
            <person name="Brown C.T."/>
            <person name="Hug L.A."/>
            <person name="Sharon I."/>
            <person name="Castelle C.J."/>
            <person name="Probst A.J."/>
            <person name="Thomas B.C."/>
            <person name="Singh A."/>
            <person name="Wilkins M.J."/>
            <person name="Karaoz U."/>
            <person name="Brodie E.L."/>
            <person name="Williams K.H."/>
            <person name="Hubbard S.S."/>
            <person name="Banfield J.F."/>
        </authorList>
    </citation>
    <scope>NUCLEOTIDE SEQUENCE [LARGE SCALE GENOMIC DNA]</scope>
</reference>
<proteinExistence type="predicted"/>
<dbReference type="Proteomes" id="UP000177092">
    <property type="component" value="Unassembled WGS sequence"/>
</dbReference>
<sequence>MKIWRKLKENPEFLQKYFLREKIIKAIREYFYQEKFHEVETPLLVPALIPESYLNVFKTEFSTRSGRKTSLFLTTSPEASLKKLLAGGIGNCFEITKSFRNGETGSDLHNPEFTILEWYRINANYYDLMTDCERLFRFIYKTIDNKKHNLVYQNKKIDIYLPWERLTVDHALQKYAQISLKELIDDEDKPYLTADKIRHVARKKGYQTSITNTWEEIFNQFFLNEIEQYLGNDRPTIIYEYPSVLAALATLKKSNPLVSERFEIYIAGLELVDCYSELTDYSEQKKRFRNEFQLIKNKKITTRTIDNEFLDALQYGLPVCSGAALGIDRLVMLFTDSVSIDEVLLFPFSEMLDNKK</sequence>
<keyword evidence="3" id="KW-0067">ATP-binding</keyword>
<gene>
    <name evidence="5" type="ORF">A3D03_04170</name>
</gene>
<keyword evidence="2" id="KW-0547">Nucleotide-binding</keyword>
<dbReference type="Pfam" id="PF00152">
    <property type="entry name" value="tRNA-synt_2"/>
    <property type="match status" value="1"/>
</dbReference>
<dbReference type="InterPro" id="IPR006195">
    <property type="entry name" value="aa-tRNA-synth_II"/>
</dbReference>
<organism evidence="5 6">
    <name type="scientific">Candidatus Gottesmanbacteria bacterium RIFCSPHIGHO2_02_FULL_40_13</name>
    <dbReference type="NCBI Taxonomy" id="1798384"/>
    <lineage>
        <taxon>Bacteria</taxon>
        <taxon>Candidatus Gottesmaniibacteriota</taxon>
    </lineage>
</organism>
<name>A0A1F6A8E8_9BACT</name>